<dbReference type="EMBL" id="MLJW01000533">
    <property type="protein sequence ID" value="OIQ85586.1"/>
    <property type="molecule type" value="Genomic_DNA"/>
</dbReference>
<proteinExistence type="predicted"/>
<dbReference type="PANTHER" id="PTHR33986:SF15">
    <property type="entry name" value="MITOCHONDRIAL FISSION PROTEIN ELM1"/>
    <property type="match status" value="1"/>
</dbReference>
<reference evidence="1" key="1">
    <citation type="submission" date="2016-10" db="EMBL/GenBank/DDBJ databases">
        <title>Sequence of Gallionella enrichment culture.</title>
        <authorList>
            <person name="Poehlein A."/>
            <person name="Muehling M."/>
            <person name="Daniel R."/>
        </authorList>
    </citation>
    <scope>NUCLEOTIDE SEQUENCE</scope>
</reference>
<dbReference type="AlphaFoldDB" id="A0A1J5QQD3"/>
<protein>
    <recommendedName>
        <fullName evidence="2">Nucleoside-diphosphate sugar epimerase</fullName>
    </recommendedName>
</protein>
<name>A0A1J5QQD3_9ZZZZ</name>
<gene>
    <name evidence="1" type="ORF">GALL_325600</name>
</gene>
<sequence>MSIPAPSPLSCWIITDGKPGMRNQCLGLAQRMGLEPLEKVVRLRAPWKQLSPAILRIGNRWAMTPDSDAIAPPWPDVLIATGRHSVAASLLVRAMSPRTFRIQIQDPGIRPALFDLVVVPRHDRLRGANVLVSHGALHGLTPELLAAAAARDGAAFQHLPHPRIAVLIGGSNGAYRLEAEDMSRLADDLARLAQSGAGLMVTASRRTGAANEALLRARLAGLPAVMWDGSGANPYHAILGLADAVVVTCDSVNMVTEAAITGKPIHVVDLPGGSAKFSRFHQGMREAGLCRPFALPLQSWSYPQSDDCGLVAAEAWRRLREKRG</sequence>
<evidence type="ECO:0008006" key="2">
    <source>
        <dbReference type="Google" id="ProtNLM"/>
    </source>
</evidence>
<comment type="caution">
    <text evidence="1">The sequence shown here is derived from an EMBL/GenBank/DDBJ whole genome shotgun (WGS) entry which is preliminary data.</text>
</comment>
<accession>A0A1J5QQD3</accession>
<dbReference type="InterPro" id="IPR009367">
    <property type="entry name" value="Elm1-like"/>
</dbReference>
<dbReference type="Pfam" id="PF06258">
    <property type="entry name" value="Mito_fiss_Elm1"/>
    <property type="match status" value="1"/>
</dbReference>
<dbReference type="PANTHER" id="PTHR33986">
    <property type="entry name" value="OS02G0535700 PROTEIN"/>
    <property type="match status" value="1"/>
</dbReference>
<evidence type="ECO:0000313" key="1">
    <source>
        <dbReference type="EMBL" id="OIQ85586.1"/>
    </source>
</evidence>
<organism evidence="1">
    <name type="scientific">mine drainage metagenome</name>
    <dbReference type="NCBI Taxonomy" id="410659"/>
    <lineage>
        <taxon>unclassified sequences</taxon>
        <taxon>metagenomes</taxon>
        <taxon>ecological metagenomes</taxon>
    </lineage>
</organism>